<dbReference type="Pfam" id="PF04932">
    <property type="entry name" value="Wzy_C"/>
    <property type="match status" value="1"/>
</dbReference>
<evidence type="ECO:0000256" key="6">
    <source>
        <dbReference type="SAM" id="Phobius"/>
    </source>
</evidence>
<feature type="transmembrane region" description="Helical" evidence="6">
    <location>
        <begin position="230"/>
        <end position="251"/>
    </location>
</feature>
<dbReference type="AlphaFoldDB" id="A0A1G5ICK1"/>
<sequence length="650" mass="73765">MRANLTVKAYYVFMFTLPLLFVSDIPDKVLLPRQLWLSGFALLLVFLLWKPAGDRFKLHTGHLVLLAFLMLAGCVTLLNTTVMAEGWYMLSKWGLFTAFLLLMGVALQTGKMTARQLSRGALVFGCAALLTALVDMADKTLRGEHLLHWVYTISGGFGNKNLLSSILFLCFPFFCMGLHEGRNIKWISAAALTLSVLLLIILRTRVVLVATLVYAGMAAFFYLKHHYKKGIKLVVGSTLVGIVGLGLAFFAPSAEAQKYVSRLFDTRTLGERQLFWRQSVEMFFEHPLGVGLGNWQVYFPKYGLDQFGSFEIVNGTATLQRPHNDFLWILCETGVLGFAAYVVLFGIALCHAFRSVQSAADDSQRWFSVYVFAGLVGFVLVSFFDFPIERIEHLVLLAILLTLVMYRNTDGQPSPQQRTIPVRVVLYFAVIAGVFSLVVAGQRLVSEKHMFKVYAAQANGDTKEVLYGVRHAEGLFYTIDIKSIPLAWYQGVAEFSTQQFAESQKRFEQAYRLTPYNIHVLNNLASNYEVNGKRKEAMVFYRKALHISPYFEEARLNLAAVYFNDKQYEKAFQTIDSCSTQTRDPKYKIFLPPILKNKANRVIDSLDRARPTAQEINKKQVNDYSSVYYEAKENNTTFERQLITHLKKRQ</sequence>
<evidence type="ECO:0000313" key="9">
    <source>
        <dbReference type="Proteomes" id="UP000199354"/>
    </source>
</evidence>
<evidence type="ECO:0000256" key="1">
    <source>
        <dbReference type="ARBA" id="ARBA00004141"/>
    </source>
</evidence>
<dbReference type="PROSITE" id="PS50005">
    <property type="entry name" value="TPR"/>
    <property type="match status" value="1"/>
</dbReference>
<accession>A0A1G5ICK1</accession>
<evidence type="ECO:0000313" key="8">
    <source>
        <dbReference type="EMBL" id="SCY73491.1"/>
    </source>
</evidence>
<feature type="transmembrane region" description="Helical" evidence="6">
    <location>
        <begin position="365"/>
        <end position="384"/>
    </location>
</feature>
<feature type="transmembrane region" description="Helical" evidence="6">
    <location>
        <begin position="149"/>
        <end position="171"/>
    </location>
</feature>
<dbReference type="SMART" id="SM00028">
    <property type="entry name" value="TPR"/>
    <property type="match status" value="3"/>
</dbReference>
<keyword evidence="2 6" id="KW-0812">Transmembrane</keyword>
<feature type="domain" description="O-antigen ligase-related" evidence="7">
    <location>
        <begin position="191"/>
        <end position="342"/>
    </location>
</feature>
<dbReference type="RefSeq" id="WP_091143493.1">
    <property type="nucleotide sequence ID" value="NZ_FMVF01000009.1"/>
</dbReference>
<evidence type="ECO:0000256" key="2">
    <source>
        <dbReference type="ARBA" id="ARBA00022692"/>
    </source>
</evidence>
<dbReference type="STRING" id="490189.SAMN02927903_02220"/>
<dbReference type="EMBL" id="FMVF01000009">
    <property type="protein sequence ID" value="SCY73491.1"/>
    <property type="molecule type" value="Genomic_DNA"/>
</dbReference>
<reference evidence="8 9" key="1">
    <citation type="submission" date="2016-10" db="EMBL/GenBank/DDBJ databases">
        <authorList>
            <person name="de Groot N.N."/>
        </authorList>
    </citation>
    <scope>NUCLEOTIDE SEQUENCE [LARGE SCALE GENOMIC DNA]</scope>
    <source>
        <strain evidence="8 9">CGMCC 1.7031</strain>
    </source>
</reference>
<feature type="transmembrane region" description="Helical" evidence="6">
    <location>
        <begin position="183"/>
        <end position="201"/>
    </location>
</feature>
<dbReference type="PANTHER" id="PTHR37422">
    <property type="entry name" value="TEICHURONIC ACID BIOSYNTHESIS PROTEIN TUAE"/>
    <property type="match status" value="1"/>
</dbReference>
<protein>
    <submittedName>
        <fullName evidence="8">O-antigen ligase</fullName>
    </submittedName>
</protein>
<keyword evidence="8" id="KW-0436">Ligase</keyword>
<dbReference type="OrthoDB" id="665122at2"/>
<dbReference type="InterPro" id="IPR019734">
    <property type="entry name" value="TPR_rpt"/>
</dbReference>
<dbReference type="Proteomes" id="UP000199354">
    <property type="component" value="Unassembled WGS sequence"/>
</dbReference>
<keyword evidence="5" id="KW-0802">TPR repeat</keyword>
<feature type="transmembrane region" description="Helical" evidence="6">
    <location>
        <begin position="326"/>
        <end position="353"/>
    </location>
</feature>
<organism evidence="8 9">
    <name type="scientific">Flavobacterium caeni</name>
    <dbReference type="NCBI Taxonomy" id="490189"/>
    <lineage>
        <taxon>Bacteria</taxon>
        <taxon>Pseudomonadati</taxon>
        <taxon>Bacteroidota</taxon>
        <taxon>Flavobacteriia</taxon>
        <taxon>Flavobacteriales</taxon>
        <taxon>Flavobacteriaceae</taxon>
        <taxon>Flavobacterium</taxon>
    </lineage>
</organism>
<feature type="repeat" description="TPR" evidence="5">
    <location>
        <begin position="518"/>
        <end position="551"/>
    </location>
</feature>
<feature type="transmembrane region" description="Helical" evidence="6">
    <location>
        <begin position="61"/>
        <end position="80"/>
    </location>
</feature>
<gene>
    <name evidence="8" type="ORF">SAMN02927903_02220</name>
</gene>
<feature type="transmembrane region" description="Helical" evidence="6">
    <location>
        <begin position="420"/>
        <end position="440"/>
    </location>
</feature>
<dbReference type="GO" id="GO:0016874">
    <property type="term" value="F:ligase activity"/>
    <property type="evidence" value="ECO:0007669"/>
    <property type="project" value="UniProtKB-KW"/>
</dbReference>
<feature type="transmembrane region" description="Helical" evidence="6">
    <location>
        <begin position="7"/>
        <end position="25"/>
    </location>
</feature>
<dbReference type="Gene3D" id="1.25.40.10">
    <property type="entry name" value="Tetratricopeptide repeat domain"/>
    <property type="match status" value="1"/>
</dbReference>
<evidence type="ECO:0000256" key="4">
    <source>
        <dbReference type="ARBA" id="ARBA00023136"/>
    </source>
</evidence>
<evidence type="ECO:0000256" key="3">
    <source>
        <dbReference type="ARBA" id="ARBA00022989"/>
    </source>
</evidence>
<dbReference type="InterPro" id="IPR011990">
    <property type="entry name" value="TPR-like_helical_dom_sf"/>
</dbReference>
<evidence type="ECO:0000256" key="5">
    <source>
        <dbReference type="PROSITE-ProRule" id="PRU00339"/>
    </source>
</evidence>
<proteinExistence type="predicted"/>
<dbReference type="InterPro" id="IPR007016">
    <property type="entry name" value="O-antigen_ligase-rel_domated"/>
</dbReference>
<name>A0A1G5ICK1_9FLAO</name>
<dbReference type="PANTHER" id="PTHR37422:SF13">
    <property type="entry name" value="LIPOPOLYSACCHARIDE BIOSYNTHESIS PROTEIN PA4999-RELATED"/>
    <property type="match status" value="1"/>
</dbReference>
<dbReference type="SUPFAM" id="SSF48452">
    <property type="entry name" value="TPR-like"/>
    <property type="match status" value="1"/>
</dbReference>
<keyword evidence="4 6" id="KW-0472">Membrane</keyword>
<dbReference type="GO" id="GO:0016020">
    <property type="term" value="C:membrane"/>
    <property type="evidence" value="ECO:0007669"/>
    <property type="project" value="UniProtKB-SubCell"/>
</dbReference>
<feature type="transmembrane region" description="Helical" evidence="6">
    <location>
        <begin position="31"/>
        <end position="49"/>
    </location>
</feature>
<feature type="transmembrane region" description="Helical" evidence="6">
    <location>
        <begin position="207"/>
        <end position="223"/>
    </location>
</feature>
<keyword evidence="3 6" id="KW-1133">Transmembrane helix</keyword>
<feature type="transmembrane region" description="Helical" evidence="6">
    <location>
        <begin position="86"/>
        <end position="107"/>
    </location>
</feature>
<keyword evidence="9" id="KW-1185">Reference proteome</keyword>
<dbReference type="Pfam" id="PF14559">
    <property type="entry name" value="TPR_19"/>
    <property type="match status" value="1"/>
</dbReference>
<feature type="transmembrane region" description="Helical" evidence="6">
    <location>
        <begin position="119"/>
        <end position="137"/>
    </location>
</feature>
<dbReference type="InterPro" id="IPR051533">
    <property type="entry name" value="WaaL-like"/>
</dbReference>
<evidence type="ECO:0000259" key="7">
    <source>
        <dbReference type="Pfam" id="PF04932"/>
    </source>
</evidence>
<comment type="subcellular location">
    <subcellularLocation>
        <location evidence="1">Membrane</location>
        <topology evidence="1">Multi-pass membrane protein</topology>
    </subcellularLocation>
</comment>